<dbReference type="AlphaFoldDB" id="A0A941I2G3"/>
<gene>
    <name evidence="1" type="ORF">KDM92_04905</name>
</gene>
<reference evidence="1 2" key="1">
    <citation type="submission" date="2021-04" db="EMBL/GenBank/DDBJ databases">
        <title>novel species isolated from subtropical streams in China.</title>
        <authorList>
            <person name="Lu H."/>
        </authorList>
    </citation>
    <scope>NUCLEOTIDE SEQUENCE [LARGE SCALE GENOMIC DNA]</scope>
    <source>
        <strain evidence="1 2">BYS107W</strain>
    </source>
</reference>
<accession>A0A941I2G3</accession>
<dbReference type="EMBL" id="JAGSPM010000002">
    <property type="protein sequence ID" value="MBR7745910.1"/>
    <property type="molecule type" value="Genomic_DNA"/>
</dbReference>
<dbReference type="InterPro" id="IPR015947">
    <property type="entry name" value="PUA-like_sf"/>
</dbReference>
<dbReference type="RefSeq" id="WP_212683266.1">
    <property type="nucleotide sequence ID" value="NZ_JAGSPM010000002.1"/>
</dbReference>
<protein>
    <submittedName>
        <fullName evidence="1">Transcriptional regulator</fullName>
    </submittedName>
</protein>
<keyword evidence="2" id="KW-1185">Reference proteome</keyword>
<sequence length="154" mass="17610">MANSEHILMSLAPRHARNIFDGVKHIELRRRTMNVLPGTFVWIYVTLPVGELMGRARISALHVASPSSLWRQFGSVSGLTRREFLGYLEGLENGVVLALEDVKILQEPQSLQNLRDISNGFNPPQFFIRIDEKHSFFDPLNSLKFARRQPRVKS</sequence>
<organism evidence="1 2">
    <name type="scientific">Undibacterium baiyunense</name>
    <dbReference type="NCBI Taxonomy" id="2828731"/>
    <lineage>
        <taxon>Bacteria</taxon>
        <taxon>Pseudomonadati</taxon>
        <taxon>Pseudomonadota</taxon>
        <taxon>Betaproteobacteria</taxon>
        <taxon>Burkholderiales</taxon>
        <taxon>Oxalobacteraceae</taxon>
        <taxon>Undibacterium</taxon>
    </lineage>
</organism>
<name>A0A941I2G3_9BURK</name>
<proteinExistence type="predicted"/>
<dbReference type="SUPFAM" id="SSF88697">
    <property type="entry name" value="PUA domain-like"/>
    <property type="match status" value="1"/>
</dbReference>
<evidence type="ECO:0000313" key="1">
    <source>
        <dbReference type="EMBL" id="MBR7745910.1"/>
    </source>
</evidence>
<evidence type="ECO:0000313" key="2">
    <source>
        <dbReference type="Proteomes" id="UP000680158"/>
    </source>
</evidence>
<comment type="caution">
    <text evidence="1">The sequence shown here is derived from an EMBL/GenBank/DDBJ whole genome shotgun (WGS) entry which is preliminary data.</text>
</comment>
<dbReference type="Proteomes" id="UP000680158">
    <property type="component" value="Unassembled WGS sequence"/>
</dbReference>
<dbReference type="Gene3D" id="2.30.130.30">
    <property type="entry name" value="Hypothetical protein"/>
    <property type="match status" value="1"/>
</dbReference>